<evidence type="ECO:0000313" key="1">
    <source>
        <dbReference type="EMBL" id="QDE47881.1"/>
    </source>
</evidence>
<name>A0A4Y5ZQH5_9ENTR</name>
<accession>A0A4Y5ZQH5</accession>
<sequence>MQTIESSITKNVIPVLLDEDGPNKPQMEMTFISDGVKYRYGLSIFRENKRRMVVLHTKIKKPFSLKEMVFLLIK</sequence>
<geneLocation type="plasmid" evidence="1">
    <name>unnamed3</name>
</geneLocation>
<proteinExistence type="predicted"/>
<evidence type="ECO:0000313" key="2">
    <source>
        <dbReference type="Proteomes" id="UP000318237"/>
    </source>
</evidence>
<reference evidence="1 2" key="1">
    <citation type="submission" date="2019-06" db="EMBL/GenBank/DDBJ databases">
        <title>Whole genome sequencing of XDR Enterobacter.</title>
        <authorList>
            <person name="Gnana Soundari P."/>
            <person name="Vijayakumar R."/>
            <person name="Krishnan P."/>
        </authorList>
    </citation>
    <scope>NUCLEOTIDE SEQUENCE [LARGE SCALE GENOMIC DNA]</scope>
    <source>
        <strain evidence="1 2">C126</strain>
        <plasmid evidence="1 2">unnamed3</plasmid>
    </source>
</reference>
<gene>
    <name evidence="1" type="ORF">EIN43_27020</name>
</gene>
<keyword evidence="1" id="KW-0614">Plasmid</keyword>
<dbReference type="EMBL" id="CP041057">
    <property type="protein sequence ID" value="QDE47881.1"/>
    <property type="molecule type" value="Genomic_DNA"/>
</dbReference>
<protein>
    <submittedName>
        <fullName evidence="1">Uncharacterized protein</fullName>
    </submittedName>
</protein>
<dbReference type="AlphaFoldDB" id="A0A4Y5ZQH5"/>
<organism evidence="1 2">
    <name type="scientific">Enterobacter hormaechei</name>
    <dbReference type="NCBI Taxonomy" id="158836"/>
    <lineage>
        <taxon>Bacteria</taxon>
        <taxon>Pseudomonadati</taxon>
        <taxon>Pseudomonadota</taxon>
        <taxon>Gammaproteobacteria</taxon>
        <taxon>Enterobacterales</taxon>
        <taxon>Enterobacteriaceae</taxon>
        <taxon>Enterobacter</taxon>
        <taxon>Enterobacter cloacae complex</taxon>
    </lineage>
</organism>
<dbReference type="Proteomes" id="UP000318237">
    <property type="component" value="Plasmid unnamed3"/>
</dbReference>